<dbReference type="STRING" id="690879.TSACC_23159"/>
<comment type="caution">
    <text evidence="2">The sequence shown here is derived from an EMBL/GenBank/DDBJ whole genome shotgun (WGS) entry which is preliminary data.</text>
</comment>
<organism evidence="2 3">
    <name type="scientific">Terrimicrobium sacchariphilum</name>
    <dbReference type="NCBI Taxonomy" id="690879"/>
    <lineage>
        <taxon>Bacteria</taxon>
        <taxon>Pseudomonadati</taxon>
        <taxon>Verrucomicrobiota</taxon>
        <taxon>Terrimicrobiia</taxon>
        <taxon>Terrimicrobiales</taxon>
        <taxon>Terrimicrobiaceae</taxon>
        <taxon>Terrimicrobium</taxon>
    </lineage>
</organism>
<proteinExistence type="predicted"/>
<sequence length="140" mass="15601">MKTLATFLGAVVLAFSLNACGMLQAKYDANGKATAAYLQSKNTGSPRTNVEGLWYSPQWGVVVLNQTPKGELTGIFQDAYRVQGWVVGKSAYLVLIDDDWTEYTVELQRQSTEKLTGFYSSSVPFSDKDKTPLELYRIDR</sequence>
<dbReference type="Proteomes" id="UP000076023">
    <property type="component" value="Unassembled WGS sequence"/>
</dbReference>
<evidence type="ECO:0000256" key="1">
    <source>
        <dbReference type="SAM" id="SignalP"/>
    </source>
</evidence>
<accession>A0A146GE02</accession>
<feature type="signal peptide" evidence="1">
    <location>
        <begin position="1"/>
        <end position="25"/>
    </location>
</feature>
<dbReference type="OrthoDB" id="9825181at2"/>
<keyword evidence="3" id="KW-1185">Reference proteome</keyword>
<reference evidence="3" key="1">
    <citation type="journal article" date="2017" name="Genome Announc.">
        <title>Draft Genome Sequence of Terrimicrobium sacchariphilum NM-5T, a Facultative Anaerobic Soil Bacterium of the Class Spartobacteria.</title>
        <authorList>
            <person name="Qiu Y.L."/>
            <person name="Tourlousse D.M."/>
            <person name="Matsuura N."/>
            <person name="Ohashi A."/>
            <person name="Sekiguchi Y."/>
        </authorList>
    </citation>
    <scope>NUCLEOTIDE SEQUENCE [LARGE SCALE GENOMIC DNA]</scope>
    <source>
        <strain evidence="3">NM-5</strain>
    </source>
</reference>
<dbReference type="EMBL" id="BDCO01000002">
    <property type="protein sequence ID" value="GAT34726.1"/>
    <property type="molecule type" value="Genomic_DNA"/>
</dbReference>
<dbReference type="RefSeq" id="WP_075080338.1">
    <property type="nucleotide sequence ID" value="NZ_BDCO01000002.1"/>
</dbReference>
<evidence type="ECO:0000313" key="3">
    <source>
        <dbReference type="Proteomes" id="UP000076023"/>
    </source>
</evidence>
<dbReference type="AlphaFoldDB" id="A0A146GE02"/>
<feature type="chain" id="PRO_5007524741" evidence="1">
    <location>
        <begin position="26"/>
        <end position="140"/>
    </location>
</feature>
<gene>
    <name evidence="2" type="ORF">TSACC_23159</name>
</gene>
<protein>
    <submittedName>
        <fullName evidence="2">Uncharacterized protein</fullName>
    </submittedName>
</protein>
<name>A0A146GE02_TERSA</name>
<keyword evidence="1" id="KW-0732">Signal</keyword>
<evidence type="ECO:0000313" key="2">
    <source>
        <dbReference type="EMBL" id="GAT34726.1"/>
    </source>
</evidence>
<dbReference type="InParanoid" id="A0A146GE02"/>